<dbReference type="InterPro" id="IPR004090">
    <property type="entry name" value="Chemotax_Me-accpt_rcpt"/>
</dbReference>
<evidence type="ECO:0000313" key="6">
    <source>
        <dbReference type="Proteomes" id="UP000220840"/>
    </source>
</evidence>
<keyword evidence="6" id="KW-1185">Reference proteome</keyword>
<comment type="similarity">
    <text evidence="2">Belongs to the methyl-accepting chemotaxis (MCP) protein family.</text>
</comment>
<dbReference type="PANTHER" id="PTHR43531">
    <property type="entry name" value="PROTEIN ICFG"/>
    <property type="match status" value="1"/>
</dbReference>
<keyword evidence="1" id="KW-0145">Chemotaxis</keyword>
<evidence type="ECO:0000256" key="2">
    <source>
        <dbReference type="ARBA" id="ARBA00029447"/>
    </source>
</evidence>
<dbReference type="AlphaFoldDB" id="A0A2A7MHF9"/>
<dbReference type="PRINTS" id="PR00260">
    <property type="entry name" value="CHEMTRNSDUCR"/>
</dbReference>
<dbReference type="InterPro" id="IPR051310">
    <property type="entry name" value="MCP_chemotaxis"/>
</dbReference>
<comment type="caution">
    <text evidence="5">The sequence shown here is derived from an EMBL/GenBank/DDBJ whole genome shotgun (WGS) entry which is preliminary data.</text>
</comment>
<dbReference type="Proteomes" id="UP000220840">
    <property type="component" value="Unassembled WGS sequence"/>
</dbReference>
<feature type="domain" description="Methyl-accepting transducer" evidence="4">
    <location>
        <begin position="109"/>
        <end position="277"/>
    </location>
</feature>
<evidence type="ECO:0000256" key="3">
    <source>
        <dbReference type="PROSITE-ProRule" id="PRU00284"/>
    </source>
</evidence>
<keyword evidence="3" id="KW-0807">Transducer</keyword>
<sequence length="277" mass="30404">MEVKKIENEALNVVYKLIPYINILFNNDISIGLLDREKCLYYKPGKDLDLHISEGENTTLPQVLEVIKTGKEKVEIVPEHIFGVAFKSCVFPIRDNNDYIAGIIILSFSLAKHNTMTGIVESLVESISQISQGINEVTIGVQDLASMNADVFKQTTEANSKAKDSNQIVGIIQGISSQTNLLELNASIEAARAGEYGKGFSVVAKEIRKLSNTSKESIDKIDTIIKDISVSIESINENLSKTNEVSQNQSAALQQISASLEQLNSTSKILEDLAENQ</sequence>
<dbReference type="RefSeq" id="WP_058295277.1">
    <property type="nucleotide sequence ID" value="NZ_LN890328.1"/>
</dbReference>
<dbReference type="GO" id="GO:0007165">
    <property type="term" value="P:signal transduction"/>
    <property type="evidence" value="ECO:0007669"/>
    <property type="project" value="UniProtKB-KW"/>
</dbReference>
<dbReference type="Pfam" id="PF00015">
    <property type="entry name" value="MCPsignal"/>
    <property type="match status" value="1"/>
</dbReference>
<dbReference type="InterPro" id="IPR004089">
    <property type="entry name" value="MCPsignal_dom"/>
</dbReference>
<evidence type="ECO:0000259" key="4">
    <source>
        <dbReference type="PROSITE" id="PS50111"/>
    </source>
</evidence>
<organism evidence="5 6">
    <name type="scientific">Clostridium neonatale</name>
    <dbReference type="NCBI Taxonomy" id="137838"/>
    <lineage>
        <taxon>Bacteria</taxon>
        <taxon>Bacillati</taxon>
        <taxon>Bacillota</taxon>
        <taxon>Clostridia</taxon>
        <taxon>Eubacteriales</taxon>
        <taxon>Clostridiaceae</taxon>
        <taxon>Clostridium</taxon>
    </lineage>
</organism>
<dbReference type="PROSITE" id="PS50111">
    <property type="entry name" value="CHEMOTAXIS_TRANSDUC_2"/>
    <property type="match status" value="1"/>
</dbReference>
<protein>
    <submittedName>
        <fullName evidence="5">Chemotaxis protein</fullName>
    </submittedName>
</protein>
<dbReference type="Gene3D" id="1.10.287.950">
    <property type="entry name" value="Methyl-accepting chemotaxis protein"/>
    <property type="match status" value="1"/>
</dbReference>
<dbReference type="OrthoDB" id="9807021at2"/>
<dbReference type="SUPFAM" id="SSF58104">
    <property type="entry name" value="Methyl-accepting chemotaxis protein (MCP) signaling domain"/>
    <property type="match status" value="1"/>
</dbReference>
<dbReference type="GO" id="GO:0006935">
    <property type="term" value="P:chemotaxis"/>
    <property type="evidence" value="ECO:0007669"/>
    <property type="project" value="UniProtKB-KW"/>
</dbReference>
<dbReference type="GO" id="GO:0005886">
    <property type="term" value="C:plasma membrane"/>
    <property type="evidence" value="ECO:0007669"/>
    <property type="project" value="TreeGrafter"/>
</dbReference>
<gene>
    <name evidence="5" type="ORF">CQ394_05160</name>
</gene>
<dbReference type="GO" id="GO:0004888">
    <property type="term" value="F:transmembrane signaling receptor activity"/>
    <property type="evidence" value="ECO:0007669"/>
    <property type="project" value="InterPro"/>
</dbReference>
<dbReference type="SMART" id="SM00283">
    <property type="entry name" value="MA"/>
    <property type="match status" value="1"/>
</dbReference>
<accession>A0A2A7MHF9</accession>
<evidence type="ECO:0000256" key="1">
    <source>
        <dbReference type="ARBA" id="ARBA00022500"/>
    </source>
</evidence>
<evidence type="ECO:0000313" key="5">
    <source>
        <dbReference type="EMBL" id="PEG31116.1"/>
    </source>
</evidence>
<reference evidence="5 6" key="1">
    <citation type="submission" date="2017-10" db="EMBL/GenBank/DDBJ databases">
        <title>Effective Description of Clostridium neonatale sp. nov. linked to necrotizing enterocolitis in neonates and a clarification of species assignable to the genus Clostridium (Prazmowski 1880) emend. Lawson and Rainey 2016.</title>
        <authorList>
            <person name="Bernard K."/>
            <person name="Burdz T."/>
            <person name="Wiebe D."/>
            <person name="Balcewich B."/>
            <person name="Alfa M."/>
            <person name="Bernier A.-M."/>
        </authorList>
    </citation>
    <scope>NUCLEOTIDE SEQUENCE [LARGE SCALE GENOMIC DNA]</scope>
    <source>
        <strain evidence="5 6">LCDC99A005</strain>
    </source>
</reference>
<dbReference type="PANTHER" id="PTHR43531:SF11">
    <property type="entry name" value="METHYL-ACCEPTING CHEMOTAXIS PROTEIN 3"/>
    <property type="match status" value="1"/>
</dbReference>
<dbReference type="EMBL" id="PDCJ01000001">
    <property type="protein sequence ID" value="PEG31116.1"/>
    <property type="molecule type" value="Genomic_DNA"/>
</dbReference>
<name>A0A2A7MHF9_9CLOT</name>
<proteinExistence type="inferred from homology"/>
<dbReference type="STRING" id="137838.GCA_001458595_02499"/>